<dbReference type="Proteomes" id="UP001398420">
    <property type="component" value="Unassembled WGS sequence"/>
</dbReference>
<name>A0ABU9LIG5_9BACL</name>
<accession>A0ABU9LIG5</accession>
<proteinExistence type="predicted"/>
<dbReference type="GeneID" id="97821827"/>
<organism evidence="1 2">
    <name type="scientific">Kurthia gibsonii</name>
    <dbReference type="NCBI Taxonomy" id="33946"/>
    <lineage>
        <taxon>Bacteria</taxon>
        <taxon>Bacillati</taxon>
        <taxon>Bacillota</taxon>
        <taxon>Bacilli</taxon>
        <taxon>Bacillales</taxon>
        <taxon>Caryophanaceae</taxon>
        <taxon>Kurthia</taxon>
    </lineage>
</organism>
<dbReference type="RefSeq" id="WP_087682387.1">
    <property type="nucleotide sequence ID" value="NZ_BJOB01000030.1"/>
</dbReference>
<gene>
    <name evidence="1" type="ORF">AAF454_00475</name>
</gene>
<evidence type="ECO:0008006" key="3">
    <source>
        <dbReference type="Google" id="ProtNLM"/>
    </source>
</evidence>
<reference evidence="1 2" key="1">
    <citation type="submission" date="2024-04" db="EMBL/GenBank/DDBJ databases">
        <authorList>
            <person name="Wu Y.S."/>
            <person name="Zhang L."/>
        </authorList>
    </citation>
    <scope>NUCLEOTIDE SEQUENCE [LARGE SCALE GENOMIC DNA]</scope>
    <source>
        <strain evidence="1 2">KG-01</strain>
    </source>
</reference>
<comment type="caution">
    <text evidence="1">The sequence shown here is derived from an EMBL/GenBank/DDBJ whole genome shotgun (WGS) entry which is preliminary data.</text>
</comment>
<evidence type="ECO:0000313" key="2">
    <source>
        <dbReference type="Proteomes" id="UP001398420"/>
    </source>
</evidence>
<sequence length="62" mass="7485">MENIPEMINKLVNGEIKKIEVSKNDFYEFRELIVEREDFKRFRGIAQQGGKVVYEYLEKERS</sequence>
<protein>
    <recommendedName>
        <fullName evidence="3">Abortive phage infection protein</fullName>
    </recommendedName>
</protein>
<keyword evidence="2" id="KW-1185">Reference proteome</keyword>
<evidence type="ECO:0000313" key="1">
    <source>
        <dbReference type="EMBL" id="MEL5986890.1"/>
    </source>
</evidence>
<dbReference type="EMBL" id="JBCEWA010000001">
    <property type="protein sequence ID" value="MEL5986890.1"/>
    <property type="molecule type" value="Genomic_DNA"/>
</dbReference>